<dbReference type="InterPro" id="IPR042098">
    <property type="entry name" value="TauD-like_sf"/>
</dbReference>
<keyword evidence="3" id="KW-0223">Dioxygenase</keyword>
<proteinExistence type="inferred from homology"/>
<dbReference type="AlphaFoldDB" id="A0A814HPI5"/>
<keyword evidence="11" id="KW-1185">Reference proteome</keyword>
<evidence type="ECO:0000256" key="4">
    <source>
        <dbReference type="ARBA" id="ARBA00023002"/>
    </source>
</evidence>
<dbReference type="Pfam" id="PF02668">
    <property type="entry name" value="TauD"/>
    <property type="match status" value="1"/>
</dbReference>
<dbReference type="NCBIfam" id="NF007104">
    <property type="entry name" value="PRK09553.1"/>
    <property type="match status" value="1"/>
</dbReference>
<dbReference type="InterPro" id="IPR051323">
    <property type="entry name" value="AtsK-like"/>
</dbReference>
<dbReference type="SUPFAM" id="SSF51197">
    <property type="entry name" value="Clavaminate synthase-like"/>
    <property type="match status" value="1"/>
</dbReference>
<accession>A0A814HPI5</accession>
<comment type="similarity">
    <text evidence="1">Belongs to the TfdA dioxygenase family.</text>
</comment>
<dbReference type="EMBL" id="CAJOBA010007175">
    <property type="protein sequence ID" value="CAF3794775.1"/>
    <property type="molecule type" value="Genomic_DNA"/>
</dbReference>
<gene>
    <name evidence="7" type="ORF">GPM918_LOCUS14354</name>
    <name evidence="8" type="ORF">OVA965_LOCUS15762</name>
    <name evidence="9" type="ORF">SRO942_LOCUS14354</name>
    <name evidence="10" type="ORF">TMI583_LOCUS15771</name>
</gene>
<evidence type="ECO:0000313" key="10">
    <source>
        <dbReference type="EMBL" id="CAF3794775.1"/>
    </source>
</evidence>
<keyword evidence="5" id="KW-0408">Iron</keyword>
<dbReference type="GO" id="GO:0016706">
    <property type="term" value="F:2-oxoglutarate-dependent dioxygenase activity"/>
    <property type="evidence" value="ECO:0007669"/>
    <property type="project" value="TreeGrafter"/>
</dbReference>
<keyword evidence="4" id="KW-0560">Oxidoreductase</keyword>
<dbReference type="EMBL" id="CAJNOK010007164">
    <property type="protein sequence ID" value="CAF1026295.1"/>
    <property type="molecule type" value="Genomic_DNA"/>
</dbReference>
<dbReference type="InterPro" id="IPR003819">
    <property type="entry name" value="TauD/TfdA-like"/>
</dbReference>
<evidence type="ECO:0000313" key="7">
    <source>
        <dbReference type="EMBL" id="CAF1012741.1"/>
    </source>
</evidence>
<dbReference type="PANTHER" id="PTHR30468:SF1">
    <property type="entry name" value="ALPHA-KETOGLUTARATE-DEPENDENT SULFONATE DIOXYGENASE"/>
    <property type="match status" value="1"/>
</dbReference>
<dbReference type="Proteomes" id="UP000677228">
    <property type="component" value="Unassembled WGS sequence"/>
</dbReference>
<dbReference type="GO" id="GO:0006790">
    <property type="term" value="P:sulfur compound metabolic process"/>
    <property type="evidence" value="ECO:0007669"/>
    <property type="project" value="TreeGrafter"/>
</dbReference>
<reference evidence="7" key="1">
    <citation type="submission" date="2021-02" db="EMBL/GenBank/DDBJ databases">
        <authorList>
            <person name="Nowell W R."/>
        </authorList>
    </citation>
    <scope>NUCLEOTIDE SEQUENCE</scope>
</reference>
<dbReference type="Proteomes" id="UP000682733">
    <property type="component" value="Unassembled WGS sequence"/>
</dbReference>
<dbReference type="EMBL" id="CAJNOQ010003444">
    <property type="protein sequence ID" value="CAF1012741.1"/>
    <property type="molecule type" value="Genomic_DNA"/>
</dbReference>
<feature type="domain" description="TauD/TfdA-like" evidence="6">
    <location>
        <begin position="15"/>
        <end position="277"/>
    </location>
</feature>
<evidence type="ECO:0000256" key="2">
    <source>
        <dbReference type="ARBA" id="ARBA00022723"/>
    </source>
</evidence>
<name>A0A814HPI5_9BILA</name>
<sequence>MSTCGSATKLNIEILVPSIGAIIHDFDLSKPLTADEKTQLEQALYKHHVLVFRQQHLTPEQQRDFALQFGQAHIHPVYPHIPECPEVTVIEFGGTDIKPDSDIWHTDVTFSSNPPIIGMLYAKEIPKQGGGDTLWANMSQLYEQELSTGMQQFLEHLTAEHSLSKGFNSAIRPNSEQQLAQANQQYPSVQHPVIRQHPVTGKKCVFVNMIFTTRIIELNSIESDLVLNYLFSLINKRPELTCRWKWNENDVVLWDERSTQHYATADYWPQKRKMHRVAVITKDENEQGDGK</sequence>
<protein>
    <recommendedName>
        <fullName evidence="6">TauD/TfdA-like domain-containing protein</fullName>
    </recommendedName>
</protein>
<evidence type="ECO:0000313" key="9">
    <source>
        <dbReference type="EMBL" id="CAF3784126.1"/>
    </source>
</evidence>
<evidence type="ECO:0000313" key="8">
    <source>
        <dbReference type="EMBL" id="CAF1026295.1"/>
    </source>
</evidence>
<evidence type="ECO:0000313" key="11">
    <source>
        <dbReference type="Proteomes" id="UP000663829"/>
    </source>
</evidence>
<dbReference type="GO" id="GO:0046872">
    <property type="term" value="F:metal ion binding"/>
    <property type="evidence" value="ECO:0007669"/>
    <property type="project" value="UniProtKB-KW"/>
</dbReference>
<evidence type="ECO:0000259" key="6">
    <source>
        <dbReference type="Pfam" id="PF02668"/>
    </source>
</evidence>
<comment type="caution">
    <text evidence="7">The sequence shown here is derived from an EMBL/GenBank/DDBJ whole genome shotgun (WGS) entry which is preliminary data.</text>
</comment>
<keyword evidence="2" id="KW-0479">Metal-binding</keyword>
<evidence type="ECO:0000256" key="5">
    <source>
        <dbReference type="ARBA" id="ARBA00023004"/>
    </source>
</evidence>
<evidence type="ECO:0000256" key="1">
    <source>
        <dbReference type="ARBA" id="ARBA00005896"/>
    </source>
</evidence>
<evidence type="ECO:0000256" key="3">
    <source>
        <dbReference type="ARBA" id="ARBA00022964"/>
    </source>
</evidence>
<dbReference type="Proteomes" id="UP000681722">
    <property type="component" value="Unassembled WGS sequence"/>
</dbReference>
<dbReference type="GO" id="GO:0005737">
    <property type="term" value="C:cytoplasm"/>
    <property type="evidence" value="ECO:0007669"/>
    <property type="project" value="TreeGrafter"/>
</dbReference>
<organism evidence="7 11">
    <name type="scientific">Didymodactylos carnosus</name>
    <dbReference type="NCBI Taxonomy" id="1234261"/>
    <lineage>
        <taxon>Eukaryota</taxon>
        <taxon>Metazoa</taxon>
        <taxon>Spiralia</taxon>
        <taxon>Gnathifera</taxon>
        <taxon>Rotifera</taxon>
        <taxon>Eurotatoria</taxon>
        <taxon>Bdelloidea</taxon>
        <taxon>Philodinida</taxon>
        <taxon>Philodinidae</taxon>
        <taxon>Didymodactylos</taxon>
    </lineage>
</organism>
<dbReference type="Proteomes" id="UP000663829">
    <property type="component" value="Unassembled WGS sequence"/>
</dbReference>
<dbReference type="Gene3D" id="3.60.130.10">
    <property type="entry name" value="Clavaminate synthase-like"/>
    <property type="match status" value="1"/>
</dbReference>
<dbReference type="EMBL" id="CAJOBC010003444">
    <property type="protein sequence ID" value="CAF3784126.1"/>
    <property type="molecule type" value="Genomic_DNA"/>
</dbReference>
<dbReference type="PANTHER" id="PTHR30468">
    <property type="entry name" value="ALPHA-KETOGLUTARATE-DEPENDENT SULFONATE DIOXYGENASE"/>
    <property type="match status" value="1"/>
</dbReference>
<dbReference type="OrthoDB" id="10257314at2759"/>